<dbReference type="Gene3D" id="3.40.630.30">
    <property type="match status" value="1"/>
</dbReference>
<comment type="caution">
    <text evidence="2">The sequence shown here is derived from an EMBL/GenBank/DDBJ whole genome shotgun (WGS) entry which is preliminary data.</text>
</comment>
<dbReference type="AlphaFoldDB" id="A0A7W5AYJ8"/>
<gene>
    <name evidence="2" type="ORF">FHS18_003206</name>
</gene>
<keyword evidence="2" id="KW-0808">Transferase</keyword>
<keyword evidence="3" id="KW-1185">Reference proteome</keyword>
<accession>A0A7W5AYJ8</accession>
<feature type="domain" description="N-acetyltransferase" evidence="1">
    <location>
        <begin position="1"/>
        <end position="162"/>
    </location>
</feature>
<protein>
    <submittedName>
        <fullName evidence="2">GNAT superfamily N-acetyltransferase</fullName>
    </submittedName>
</protein>
<evidence type="ECO:0000313" key="3">
    <source>
        <dbReference type="Proteomes" id="UP000570361"/>
    </source>
</evidence>
<dbReference type="GO" id="GO:0016747">
    <property type="term" value="F:acyltransferase activity, transferring groups other than amino-acyl groups"/>
    <property type="evidence" value="ECO:0007669"/>
    <property type="project" value="InterPro"/>
</dbReference>
<dbReference type="InterPro" id="IPR016181">
    <property type="entry name" value="Acyl_CoA_acyltransferase"/>
</dbReference>
<reference evidence="2 3" key="1">
    <citation type="submission" date="2020-08" db="EMBL/GenBank/DDBJ databases">
        <title>Genomic Encyclopedia of Type Strains, Phase III (KMG-III): the genomes of soil and plant-associated and newly described type strains.</title>
        <authorList>
            <person name="Whitman W."/>
        </authorList>
    </citation>
    <scope>NUCLEOTIDE SEQUENCE [LARGE SCALE GENOMIC DNA]</scope>
    <source>
        <strain evidence="2 3">CECT 5862</strain>
    </source>
</reference>
<proteinExistence type="predicted"/>
<dbReference type="RefSeq" id="WP_183601005.1">
    <property type="nucleotide sequence ID" value="NZ_JACHXK010000006.1"/>
</dbReference>
<dbReference type="PROSITE" id="PS51186">
    <property type="entry name" value="GNAT"/>
    <property type="match status" value="1"/>
</dbReference>
<dbReference type="Pfam" id="PF08445">
    <property type="entry name" value="FR47"/>
    <property type="match status" value="1"/>
</dbReference>
<sequence>MRIRHAAVTDAAGIAKVHVDSWRTTYEGLVPADFLAAMSYEVYENRWRYRLQNKAVRYAMFVAEEADGRIVGFADGGPERTGDAEFRGELYALYLLKTSQRKGIGTQLFHAIAAHLIAQGYGSMLIWVLKANPSRSFYEALGGVKRREATIEVGGSMVEEAGYGWSDLNGWMSGHAARLRTDDV</sequence>
<dbReference type="InterPro" id="IPR000182">
    <property type="entry name" value="GNAT_dom"/>
</dbReference>
<dbReference type="CDD" id="cd04301">
    <property type="entry name" value="NAT_SF"/>
    <property type="match status" value="1"/>
</dbReference>
<dbReference type="InterPro" id="IPR013653">
    <property type="entry name" value="GCN5-like_dom"/>
</dbReference>
<evidence type="ECO:0000313" key="2">
    <source>
        <dbReference type="EMBL" id="MBB3111138.1"/>
    </source>
</evidence>
<name>A0A7W5AYJ8_9BACL</name>
<evidence type="ECO:0000259" key="1">
    <source>
        <dbReference type="PROSITE" id="PS51186"/>
    </source>
</evidence>
<dbReference type="EMBL" id="JACHXK010000006">
    <property type="protein sequence ID" value="MBB3111138.1"/>
    <property type="molecule type" value="Genomic_DNA"/>
</dbReference>
<organism evidence="2 3">
    <name type="scientific">Paenibacillus phyllosphaerae</name>
    <dbReference type="NCBI Taxonomy" id="274593"/>
    <lineage>
        <taxon>Bacteria</taxon>
        <taxon>Bacillati</taxon>
        <taxon>Bacillota</taxon>
        <taxon>Bacilli</taxon>
        <taxon>Bacillales</taxon>
        <taxon>Paenibacillaceae</taxon>
        <taxon>Paenibacillus</taxon>
    </lineage>
</organism>
<dbReference type="Proteomes" id="UP000570361">
    <property type="component" value="Unassembled WGS sequence"/>
</dbReference>
<dbReference type="SUPFAM" id="SSF55729">
    <property type="entry name" value="Acyl-CoA N-acyltransferases (Nat)"/>
    <property type="match status" value="1"/>
</dbReference>